<dbReference type="NCBIfam" id="NF033857">
    <property type="entry name" value="BPSL0067_fam"/>
    <property type="match status" value="1"/>
</dbReference>
<keyword evidence="2" id="KW-1185">Reference proteome</keyword>
<reference evidence="1 2" key="1">
    <citation type="submission" date="2019-03" db="EMBL/GenBank/DDBJ databases">
        <title>Genomic Encyclopedia of Type Strains, Phase III (KMG-III): the genomes of soil and plant-associated and newly described type strains.</title>
        <authorList>
            <person name="Whitman W."/>
        </authorList>
    </citation>
    <scope>NUCLEOTIDE SEQUENCE [LARGE SCALE GENOMIC DNA]</scope>
    <source>
        <strain evidence="1 2">LMG 29544</strain>
    </source>
</reference>
<evidence type="ECO:0000313" key="2">
    <source>
        <dbReference type="Proteomes" id="UP000295509"/>
    </source>
</evidence>
<dbReference type="Proteomes" id="UP000295509">
    <property type="component" value="Unassembled WGS sequence"/>
</dbReference>
<protein>
    <recommendedName>
        <fullName evidence="3">NlpC/P60 family protein</fullName>
    </recommendedName>
</protein>
<dbReference type="RefSeq" id="WP_134196341.1">
    <property type="nucleotide sequence ID" value="NZ_JBHLUW010000031.1"/>
</dbReference>
<gene>
    <name evidence="1" type="ORF">BX592_12616</name>
</gene>
<dbReference type="EMBL" id="SORE01000026">
    <property type="protein sequence ID" value="TDY40263.1"/>
    <property type="molecule type" value="Genomic_DNA"/>
</dbReference>
<dbReference type="AlphaFoldDB" id="A0A4R8LBI8"/>
<sequence length="131" mass="14533">MPHVLQGARFYSGRSYLNGNGNAECVEFIQQTLDAPRTIRWREGDKVIRIPQGNADLIPTGSAIATFVDGQYPQHGSTGMHAAIYLGQSEDGIEVVDQWRGQGKVLIRTIPWKPRHSGLSNDGSEFPVIEW</sequence>
<dbReference type="InterPro" id="IPR047746">
    <property type="entry name" value="Dae2/Tae2-like"/>
</dbReference>
<proteinExistence type="predicted"/>
<evidence type="ECO:0000313" key="1">
    <source>
        <dbReference type="EMBL" id="TDY40263.1"/>
    </source>
</evidence>
<accession>A0A4R8LBI8</accession>
<dbReference type="OrthoDB" id="1551241at2"/>
<name>A0A4R8LBI8_9BURK</name>
<organism evidence="1 2">
    <name type="scientific">Paraburkholderia rhizosphaerae</name>
    <dbReference type="NCBI Taxonomy" id="480658"/>
    <lineage>
        <taxon>Bacteria</taxon>
        <taxon>Pseudomonadati</taxon>
        <taxon>Pseudomonadota</taxon>
        <taxon>Betaproteobacteria</taxon>
        <taxon>Burkholderiales</taxon>
        <taxon>Burkholderiaceae</taxon>
        <taxon>Paraburkholderia</taxon>
    </lineage>
</organism>
<comment type="caution">
    <text evidence="1">The sequence shown here is derived from an EMBL/GenBank/DDBJ whole genome shotgun (WGS) entry which is preliminary data.</text>
</comment>
<evidence type="ECO:0008006" key="3">
    <source>
        <dbReference type="Google" id="ProtNLM"/>
    </source>
</evidence>